<sequence length="101" mass="10979">MALWGGVGRVRCERETGWYEGGGGKGRRRWRGGTTVELRRPPAVRAARGLGRERGEIATKGVRDEGRGREKLSSAVPGEGEKAEIDSARCTRTRGLIGCEL</sequence>
<evidence type="ECO:0000313" key="3">
    <source>
        <dbReference type="Proteomes" id="UP000652761"/>
    </source>
</evidence>
<organism evidence="2 3">
    <name type="scientific">Colocasia esculenta</name>
    <name type="common">Wild taro</name>
    <name type="synonym">Arum esculentum</name>
    <dbReference type="NCBI Taxonomy" id="4460"/>
    <lineage>
        <taxon>Eukaryota</taxon>
        <taxon>Viridiplantae</taxon>
        <taxon>Streptophyta</taxon>
        <taxon>Embryophyta</taxon>
        <taxon>Tracheophyta</taxon>
        <taxon>Spermatophyta</taxon>
        <taxon>Magnoliopsida</taxon>
        <taxon>Liliopsida</taxon>
        <taxon>Araceae</taxon>
        <taxon>Aroideae</taxon>
        <taxon>Colocasieae</taxon>
        <taxon>Colocasia</taxon>
    </lineage>
</organism>
<gene>
    <name evidence="2" type="ORF">Taro_005812</name>
</gene>
<reference evidence="2" key="1">
    <citation type="submission" date="2017-07" db="EMBL/GenBank/DDBJ databases">
        <title>Taro Niue Genome Assembly and Annotation.</title>
        <authorList>
            <person name="Atibalentja N."/>
            <person name="Keating K."/>
            <person name="Fields C.J."/>
        </authorList>
    </citation>
    <scope>NUCLEOTIDE SEQUENCE</scope>
    <source>
        <strain evidence="2">Niue_2</strain>
        <tissue evidence="2">Leaf</tissue>
    </source>
</reference>
<comment type="caution">
    <text evidence="2">The sequence shown here is derived from an EMBL/GenBank/DDBJ whole genome shotgun (WGS) entry which is preliminary data.</text>
</comment>
<evidence type="ECO:0000256" key="1">
    <source>
        <dbReference type="SAM" id="MobiDB-lite"/>
    </source>
</evidence>
<keyword evidence="3" id="KW-1185">Reference proteome</keyword>
<evidence type="ECO:0000313" key="2">
    <source>
        <dbReference type="EMBL" id="MQL73451.1"/>
    </source>
</evidence>
<dbReference type="AlphaFoldDB" id="A0A843TQU0"/>
<dbReference type="Proteomes" id="UP000652761">
    <property type="component" value="Unassembled WGS sequence"/>
</dbReference>
<feature type="compositionally biased region" description="Basic and acidic residues" evidence="1">
    <location>
        <begin position="50"/>
        <end position="72"/>
    </location>
</feature>
<accession>A0A843TQU0</accession>
<protein>
    <submittedName>
        <fullName evidence="2">Uncharacterized protein</fullName>
    </submittedName>
</protein>
<name>A0A843TQU0_COLES</name>
<proteinExistence type="predicted"/>
<dbReference type="EMBL" id="NMUH01000168">
    <property type="protein sequence ID" value="MQL73451.1"/>
    <property type="molecule type" value="Genomic_DNA"/>
</dbReference>
<feature type="region of interest" description="Disordered" evidence="1">
    <location>
        <begin position="46"/>
        <end position="84"/>
    </location>
</feature>